<dbReference type="GO" id="GO:0015293">
    <property type="term" value="F:symporter activity"/>
    <property type="evidence" value="ECO:0007669"/>
    <property type="project" value="UniProtKB-KW"/>
</dbReference>
<dbReference type="HOGENOM" id="CLU_2187861_0_0_1"/>
<evidence type="ECO:0000256" key="2">
    <source>
        <dbReference type="ARBA" id="ARBA00022448"/>
    </source>
</evidence>
<dbReference type="GO" id="GO:0016020">
    <property type="term" value="C:membrane"/>
    <property type="evidence" value="ECO:0007669"/>
    <property type="project" value="UniProtKB-SubCell"/>
</dbReference>
<dbReference type="AlphaFoldDB" id="G7K7J6"/>
<protein>
    <submittedName>
        <fullName evidence="9">Transmembrane protein, putative</fullName>
    </submittedName>
</protein>
<evidence type="ECO:0000256" key="7">
    <source>
        <dbReference type="ARBA" id="ARBA00023136"/>
    </source>
</evidence>
<keyword evidence="2" id="KW-0813">Transport</keyword>
<comment type="subcellular location">
    <subcellularLocation>
        <location evidence="1">Membrane</location>
        <topology evidence="1">Multi-pass membrane protein</topology>
    </subcellularLocation>
</comment>
<keyword evidence="5" id="KW-0769">Symport</keyword>
<evidence type="ECO:0000256" key="4">
    <source>
        <dbReference type="ARBA" id="ARBA00022692"/>
    </source>
</evidence>
<dbReference type="EnsemblPlants" id="AES99880">
    <property type="protein sequence ID" value="AES99880"/>
    <property type="gene ID" value="MTR_5g085770"/>
</dbReference>
<evidence type="ECO:0000256" key="1">
    <source>
        <dbReference type="ARBA" id="ARBA00004141"/>
    </source>
</evidence>
<feature type="transmembrane region" description="Helical" evidence="8">
    <location>
        <begin position="23"/>
        <end position="42"/>
    </location>
</feature>
<dbReference type="PaxDb" id="3880-AES99880"/>
<evidence type="ECO:0000256" key="8">
    <source>
        <dbReference type="SAM" id="Phobius"/>
    </source>
</evidence>
<evidence type="ECO:0000256" key="3">
    <source>
        <dbReference type="ARBA" id="ARBA00022597"/>
    </source>
</evidence>
<dbReference type="EMBL" id="CM001221">
    <property type="protein sequence ID" value="AES99880.1"/>
    <property type="molecule type" value="Genomic_DNA"/>
</dbReference>
<keyword evidence="3" id="KW-0762">Sugar transport</keyword>
<evidence type="ECO:0000313" key="9">
    <source>
        <dbReference type="EMBL" id="AES99880.1"/>
    </source>
</evidence>
<feature type="transmembrane region" description="Helical" evidence="8">
    <location>
        <begin position="85"/>
        <end position="108"/>
    </location>
</feature>
<evidence type="ECO:0000256" key="5">
    <source>
        <dbReference type="ARBA" id="ARBA00022847"/>
    </source>
</evidence>
<dbReference type="PANTHER" id="PTHR19432:SF89">
    <property type="entry name" value="SUCROSE_H+ SYMPORTER, PLANT, MAJOR FACILITATOR SUPERFAMILY DOMAIN-CONTAINING PROTEIN-RELATED"/>
    <property type="match status" value="1"/>
</dbReference>
<keyword evidence="7 8" id="KW-0472">Membrane</keyword>
<reference evidence="9 11" key="2">
    <citation type="journal article" date="2014" name="BMC Genomics">
        <title>An improved genome release (version Mt4.0) for the model legume Medicago truncatula.</title>
        <authorList>
            <person name="Tang H."/>
            <person name="Krishnakumar V."/>
            <person name="Bidwell S."/>
            <person name="Rosen B."/>
            <person name="Chan A."/>
            <person name="Zhou S."/>
            <person name="Gentzbittel L."/>
            <person name="Childs K.L."/>
            <person name="Yandell M."/>
            <person name="Gundlach H."/>
            <person name="Mayer K.F."/>
            <person name="Schwartz D.C."/>
            <person name="Town C.D."/>
        </authorList>
    </citation>
    <scope>GENOME REANNOTATION</scope>
    <source>
        <strain evidence="10 11">cv. Jemalong A17</strain>
    </source>
</reference>
<keyword evidence="6 8" id="KW-1133">Transmembrane helix</keyword>
<accession>G7K7J6</accession>
<gene>
    <name evidence="9" type="ordered locus">MTR_5g085770</name>
</gene>
<sequence length="109" mass="12271">MVVKPLVGYFSDRCRLHFERRQPFMLCAFIGVVFASLLIGFATDLWSQRLGAAPLAPGAHDRTTGTLFRVRVLGGGRAGVLGDRFEVFFCCFHLLFYWNTFGFVGTLIF</sequence>
<reference evidence="9 11" key="1">
    <citation type="journal article" date="2011" name="Nature">
        <title>The Medicago genome provides insight into the evolution of rhizobial symbioses.</title>
        <authorList>
            <person name="Young N.D."/>
            <person name="Debelle F."/>
            <person name="Oldroyd G.E."/>
            <person name="Geurts R."/>
            <person name="Cannon S.B."/>
            <person name="Udvardi M.K."/>
            <person name="Benedito V.A."/>
            <person name="Mayer K.F."/>
            <person name="Gouzy J."/>
            <person name="Schoof H."/>
            <person name="Van de Peer Y."/>
            <person name="Proost S."/>
            <person name="Cook D.R."/>
            <person name="Meyers B.C."/>
            <person name="Spannagl M."/>
            <person name="Cheung F."/>
            <person name="De Mita S."/>
            <person name="Krishnakumar V."/>
            <person name="Gundlach H."/>
            <person name="Zhou S."/>
            <person name="Mudge J."/>
            <person name="Bharti A.K."/>
            <person name="Murray J.D."/>
            <person name="Naoumkina M.A."/>
            <person name="Rosen B."/>
            <person name="Silverstein K.A."/>
            <person name="Tang H."/>
            <person name="Rombauts S."/>
            <person name="Zhao P.X."/>
            <person name="Zhou P."/>
            <person name="Barbe V."/>
            <person name="Bardou P."/>
            <person name="Bechner M."/>
            <person name="Bellec A."/>
            <person name="Berger A."/>
            <person name="Berges H."/>
            <person name="Bidwell S."/>
            <person name="Bisseling T."/>
            <person name="Choisne N."/>
            <person name="Couloux A."/>
            <person name="Denny R."/>
            <person name="Deshpande S."/>
            <person name="Dai X."/>
            <person name="Doyle J.J."/>
            <person name="Dudez A.M."/>
            <person name="Farmer A.D."/>
            <person name="Fouteau S."/>
            <person name="Franken C."/>
            <person name="Gibelin C."/>
            <person name="Gish J."/>
            <person name="Goldstein S."/>
            <person name="Gonzalez A.J."/>
            <person name="Green P.J."/>
            <person name="Hallab A."/>
            <person name="Hartog M."/>
            <person name="Hua A."/>
            <person name="Humphray S.J."/>
            <person name="Jeong D.H."/>
            <person name="Jing Y."/>
            <person name="Jocker A."/>
            <person name="Kenton S.M."/>
            <person name="Kim D.J."/>
            <person name="Klee K."/>
            <person name="Lai H."/>
            <person name="Lang C."/>
            <person name="Lin S."/>
            <person name="Macmil S.L."/>
            <person name="Magdelenat G."/>
            <person name="Matthews L."/>
            <person name="McCorrison J."/>
            <person name="Monaghan E.L."/>
            <person name="Mun J.H."/>
            <person name="Najar F.Z."/>
            <person name="Nicholson C."/>
            <person name="Noirot C."/>
            <person name="O'Bleness M."/>
            <person name="Paule C.R."/>
            <person name="Poulain J."/>
            <person name="Prion F."/>
            <person name="Qin B."/>
            <person name="Qu C."/>
            <person name="Retzel E.F."/>
            <person name="Riddle C."/>
            <person name="Sallet E."/>
            <person name="Samain S."/>
            <person name="Samson N."/>
            <person name="Sanders I."/>
            <person name="Saurat O."/>
            <person name="Scarpelli C."/>
            <person name="Schiex T."/>
            <person name="Segurens B."/>
            <person name="Severin A.J."/>
            <person name="Sherrier D.J."/>
            <person name="Shi R."/>
            <person name="Sims S."/>
            <person name="Singer S.R."/>
            <person name="Sinharoy S."/>
            <person name="Sterck L."/>
            <person name="Viollet A."/>
            <person name="Wang B.B."/>
            <person name="Wang K."/>
            <person name="Wang M."/>
            <person name="Wang X."/>
            <person name="Warfsmann J."/>
            <person name="Weissenbach J."/>
            <person name="White D.D."/>
            <person name="White J.D."/>
            <person name="Wiley G.B."/>
            <person name="Wincker P."/>
            <person name="Xing Y."/>
            <person name="Yang L."/>
            <person name="Yao Z."/>
            <person name="Ying F."/>
            <person name="Zhai J."/>
            <person name="Zhou L."/>
            <person name="Zuber A."/>
            <person name="Denarie J."/>
            <person name="Dixon R.A."/>
            <person name="May G.D."/>
            <person name="Schwartz D.C."/>
            <person name="Rogers J."/>
            <person name="Quetier F."/>
            <person name="Town C.D."/>
            <person name="Roe B.A."/>
        </authorList>
    </citation>
    <scope>NUCLEOTIDE SEQUENCE [LARGE SCALE GENOMIC DNA]</scope>
    <source>
        <strain evidence="9">A17</strain>
        <strain evidence="10 11">cv. Jemalong A17</strain>
    </source>
</reference>
<dbReference type="PANTHER" id="PTHR19432">
    <property type="entry name" value="SUGAR TRANSPORTER"/>
    <property type="match status" value="1"/>
</dbReference>
<evidence type="ECO:0000313" key="11">
    <source>
        <dbReference type="Proteomes" id="UP000002051"/>
    </source>
</evidence>
<keyword evidence="11" id="KW-1185">Reference proteome</keyword>
<reference evidence="10" key="3">
    <citation type="submission" date="2015-04" db="UniProtKB">
        <authorList>
            <consortium name="EnsemblPlants"/>
        </authorList>
    </citation>
    <scope>IDENTIFICATION</scope>
    <source>
        <strain evidence="10">cv. Jemalong A17</strain>
    </source>
</reference>
<evidence type="ECO:0000256" key="6">
    <source>
        <dbReference type="ARBA" id="ARBA00022989"/>
    </source>
</evidence>
<keyword evidence="4 8" id="KW-0812">Transmembrane</keyword>
<name>G7K7J6_MEDTR</name>
<proteinExistence type="predicted"/>
<organism evidence="9 11">
    <name type="scientific">Medicago truncatula</name>
    <name type="common">Barrel medic</name>
    <name type="synonym">Medicago tribuloides</name>
    <dbReference type="NCBI Taxonomy" id="3880"/>
    <lineage>
        <taxon>Eukaryota</taxon>
        <taxon>Viridiplantae</taxon>
        <taxon>Streptophyta</taxon>
        <taxon>Embryophyta</taxon>
        <taxon>Tracheophyta</taxon>
        <taxon>Spermatophyta</taxon>
        <taxon>Magnoliopsida</taxon>
        <taxon>eudicotyledons</taxon>
        <taxon>Gunneridae</taxon>
        <taxon>Pentapetalae</taxon>
        <taxon>rosids</taxon>
        <taxon>fabids</taxon>
        <taxon>Fabales</taxon>
        <taxon>Fabaceae</taxon>
        <taxon>Papilionoideae</taxon>
        <taxon>50 kb inversion clade</taxon>
        <taxon>NPAAA clade</taxon>
        <taxon>Hologalegina</taxon>
        <taxon>IRL clade</taxon>
        <taxon>Trifolieae</taxon>
        <taxon>Medicago</taxon>
    </lineage>
</organism>
<evidence type="ECO:0000313" key="10">
    <source>
        <dbReference type="EnsemblPlants" id="AES99880"/>
    </source>
</evidence>
<dbReference type="Proteomes" id="UP000002051">
    <property type="component" value="Chromosome 5"/>
</dbReference>